<dbReference type="Gene3D" id="3.30.70.260">
    <property type="match status" value="1"/>
</dbReference>
<dbReference type="InterPro" id="IPR045865">
    <property type="entry name" value="ACT-like_dom_sf"/>
</dbReference>
<gene>
    <name evidence="3" type="primary">purU</name>
    <name evidence="6" type="ORF">SAMN05216352_102340</name>
</gene>
<dbReference type="PRINTS" id="PR01575">
    <property type="entry name" value="FFH4HYDRLASE"/>
</dbReference>
<dbReference type="RefSeq" id="WP_091581607.1">
    <property type="nucleotide sequence ID" value="NZ_FNDU01000002.1"/>
</dbReference>
<dbReference type="CDD" id="cd08648">
    <property type="entry name" value="FMT_core_Formyl-FH4-Hydrolase_C"/>
    <property type="match status" value="1"/>
</dbReference>
<accession>A0A1G8EQU4</accession>
<dbReference type="PANTHER" id="PTHR42706">
    <property type="entry name" value="FORMYLTETRAHYDROFOLATE DEFORMYLASE"/>
    <property type="match status" value="1"/>
</dbReference>
<evidence type="ECO:0000313" key="7">
    <source>
        <dbReference type="Proteomes" id="UP000199017"/>
    </source>
</evidence>
<comment type="function">
    <text evidence="3">Catalyzes the hydrolysis of 10-formyltetrahydrofolate (formyl-FH4) to formate and tetrahydrofolate (FH4).</text>
</comment>
<evidence type="ECO:0000256" key="2">
    <source>
        <dbReference type="ARBA" id="ARBA00022801"/>
    </source>
</evidence>
<comment type="catalytic activity">
    <reaction evidence="3">
        <text>(6R)-10-formyltetrahydrofolate + H2O = (6S)-5,6,7,8-tetrahydrofolate + formate + H(+)</text>
        <dbReference type="Rhea" id="RHEA:19833"/>
        <dbReference type="ChEBI" id="CHEBI:15377"/>
        <dbReference type="ChEBI" id="CHEBI:15378"/>
        <dbReference type="ChEBI" id="CHEBI:15740"/>
        <dbReference type="ChEBI" id="CHEBI:57453"/>
        <dbReference type="ChEBI" id="CHEBI:195366"/>
        <dbReference type="EC" id="3.5.1.10"/>
    </reaction>
</comment>
<dbReference type="NCBIfam" id="NF004684">
    <property type="entry name" value="PRK06027.1"/>
    <property type="match status" value="1"/>
</dbReference>
<dbReference type="GO" id="GO:0006189">
    <property type="term" value="P:'de novo' IMP biosynthetic process"/>
    <property type="evidence" value="ECO:0007669"/>
    <property type="project" value="UniProtKB-UniRule"/>
</dbReference>
<dbReference type="AlphaFoldDB" id="A0A1G8EQU4"/>
<comment type="similarity">
    <text evidence="3">Belongs to the PurU family.</text>
</comment>
<dbReference type="PROSITE" id="PS51671">
    <property type="entry name" value="ACT"/>
    <property type="match status" value="1"/>
</dbReference>
<keyword evidence="3" id="KW-0658">Purine biosynthesis</keyword>
<dbReference type="EC" id="3.5.1.10" evidence="3 4"/>
<dbReference type="GO" id="GO:0006730">
    <property type="term" value="P:one-carbon metabolic process"/>
    <property type="evidence" value="ECO:0007669"/>
    <property type="project" value="UniProtKB-KW"/>
</dbReference>
<dbReference type="GO" id="GO:0008864">
    <property type="term" value="F:formyltetrahydrofolate deformylase activity"/>
    <property type="evidence" value="ECO:0007669"/>
    <property type="project" value="UniProtKB-UniRule"/>
</dbReference>
<dbReference type="InterPro" id="IPR036477">
    <property type="entry name" value="Formyl_transf_N_sf"/>
</dbReference>
<comment type="pathway">
    <text evidence="3">Purine metabolism; IMP biosynthesis via de novo pathway; formate from 10-formyl-5,6,7,8-tetrahydrofolate: step 1/1.</text>
</comment>
<dbReference type="Pfam" id="PF01842">
    <property type="entry name" value="ACT"/>
    <property type="match status" value="1"/>
</dbReference>
<dbReference type="CDD" id="cd04875">
    <property type="entry name" value="ACT_F4HF-DF"/>
    <property type="match status" value="1"/>
</dbReference>
<dbReference type="InterPro" id="IPR041729">
    <property type="entry name" value="Formyl-FH4-Hydrolase_C"/>
</dbReference>
<organism evidence="6 7">
    <name type="scientific">Alteribacillus bidgolensis</name>
    <dbReference type="NCBI Taxonomy" id="930129"/>
    <lineage>
        <taxon>Bacteria</taxon>
        <taxon>Bacillati</taxon>
        <taxon>Bacillota</taxon>
        <taxon>Bacilli</taxon>
        <taxon>Bacillales</taxon>
        <taxon>Bacillaceae</taxon>
        <taxon>Alteribacillus</taxon>
    </lineage>
</organism>
<reference evidence="6 7" key="1">
    <citation type="submission" date="2016-10" db="EMBL/GenBank/DDBJ databases">
        <authorList>
            <person name="de Groot N.N."/>
        </authorList>
    </citation>
    <scope>NUCLEOTIDE SEQUENCE [LARGE SCALE GENOMIC DNA]</scope>
    <source>
        <strain evidence="7">P4B,CCM 7963,CECT 7998,DSM 25260,IBRC-M 10614,KCTC 13821</strain>
    </source>
</reference>
<dbReference type="PIRSF" id="PIRSF036480">
    <property type="entry name" value="FormyFH4_hydr"/>
    <property type="match status" value="1"/>
</dbReference>
<dbReference type="InterPro" id="IPR004810">
    <property type="entry name" value="PurU"/>
</dbReference>
<dbReference type="SUPFAM" id="SSF55021">
    <property type="entry name" value="ACT-like"/>
    <property type="match status" value="1"/>
</dbReference>
<dbReference type="InterPro" id="IPR002912">
    <property type="entry name" value="ACT_dom"/>
</dbReference>
<dbReference type="InterPro" id="IPR002376">
    <property type="entry name" value="Formyl_transf_N"/>
</dbReference>
<evidence type="ECO:0000259" key="5">
    <source>
        <dbReference type="PROSITE" id="PS51671"/>
    </source>
</evidence>
<dbReference type="HAMAP" id="MF_01927">
    <property type="entry name" value="PurU"/>
    <property type="match status" value="1"/>
</dbReference>
<dbReference type="Proteomes" id="UP000199017">
    <property type="component" value="Unassembled WGS sequence"/>
</dbReference>
<dbReference type="InterPro" id="IPR044074">
    <property type="entry name" value="PurU_ACT"/>
</dbReference>
<name>A0A1G8EQU4_9BACI</name>
<sequence>MKRTKTLNRARLLISCSDQPGIVAAVSDFLHQKGANIVQSDQYSTDPEGGMFFMRIEFDLSSFNERFSTVEKEFPAIAERFGISWRLESERKTKKMAMFVSKEDHCLLELLWRWRSGELDVEIPVVISNHEDLRDIVESYGISFHYIPVSKETKQKAESDAASLLKDYHIDFIVLARYMQILSPDFVKSFEHRIINIHHSFLPAFIGANPYKKAFERGVKLIGATAHYVTNDLDEGPIIEQEVLRVNHRYDTDDLKIAGRNVEKIALARAVEWHINDKVLVYKNKTIVFN</sequence>
<evidence type="ECO:0000313" key="6">
    <source>
        <dbReference type="EMBL" id="SDH72245.1"/>
    </source>
</evidence>
<evidence type="ECO:0000256" key="3">
    <source>
        <dbReference type="HAMAP-Rule" id="MF_01927"/>
    </source>
</evidence>
<protein>
    <recommendedName>
        <fullName evidence="3 4">Formyltetrahydrofolate deformylase</fullName>
        <ecNumber evidence="3 4">3.5.1.10</ecNumber>
    </recommendedName>
    <alternativeName>
        <fullName evidence="3">Formyl-FH(4) hydrolase</fullName>
    </alternativeName>
</protein>
<keyword evidence="1 3" id="KW-0554">One-carbon metabolism</keyword>
<feature type="domain" description="ACT" evidence="5">
    <location>
        <begin position="11"/>
        <end position="92"/>
    </location>
</feature>
<keyword evidence="2 3" id="KW-0378">Hydrolase</keyword>
<dbReference type="Gene3D" id="3.40.50.170">
    <property type="entry name" value="Formyl transferase, N-terminal domain"/>
    <property type="match status" value="1"/>
</dbReference>
<feature type="active site" evidence="3">
    <location>
        <position position="234"/>
    </location>
</feature>
<dbReference type="PANTHER" id="PTHR42706:SF1">
    <property type="entry name" value="FORMYLTETRAHYDROFOLATE DEFORMYLASE 2, MITOCHONDRIAL"/>
    <property type="match status" value="1"/>
</dbReference>
<evidence type="ECO:0000256" key="1">
    <source>
        <dbReference type="ARBA" id="ARBA00022563"/>
    </source>
</evidence>
<dbReference type="UniPathway" id="UPA00074">
    <property type="reaction ID" value="UER00170"/>
</dbReference>
<dbReference type="OrthoDB" id="9806170at2"/>
<keyword evidence="7" id="KW-1185">Reference proteome</keyword>
<dbReference type="Pfam" id="PF00551">
    <property type="entry name" value="Formyl_trans_N"/>
    <property type="match status" value="1"/>
</dbReference>
<dbReference type="NCBIfam" id="TIGR00655">
    <property type="entry name" value="PurU"/>
    <property type="match status" value="1"/>
</dbReference>
<dbReference type="SUPFAM" id="SSF53328">
    <property type="entry name" value="Formyltransferase"/>
    <property type="match status" value="1"/>
</dbReference>
<proteinExistence type="inferred from homology"/>
<dbReference type="EMBL" id="FNDU01000002">
    <property type="protein sequence ID" value="SDH72245.1"/>
    <property type="molecule type" value="Genomic_DNA"/>
</dbReference>
<evidence type="ECO:0000256" key="4">
    <source>
        <dbReference type="NCBIfam" id="TIGR00655"/>
    </source>
</evidence>
<dbReference type="STRING" id="930129.SAMN05216352_102340"/>